<dbReference type="Proteomes" id="UP001066276">
    <property type="component" value="Chromosome 1_1"/>
</dbReference>
<protein>
    <submittedName>
        <fullName evidence="1">Uncharacterized protein</fullName>
    </submittedName>
</protein>
<gene>
    <name evidence="1" type="ORF">NDU88_001407</name>
</gene>
<comment type="caution">
    <text evidence="1">The sequence shown here is derived from an EMBL/GenBank/DDBJ whole genome shotgun (WGS) entry which is preliminary data.</text>
</comment>
<evidence type="ECO:0000313" key="1">
    <source>
        <dbReference type="EMBL" id="KAJ1213776.1"/>
    </source>
</evidence>
<keyword evidence="2" id="KW-1185">Reference proteome</keyword>
<feature type="non-terminal residue" evidence="1">
    <location>
        <position position="67"/>
    </location>
</feature>
<dbReference type="AlphaFoldDB" id="A0AAV7WM21"/>
<reference evidence="1" key="1">
    <citation type="journal article" date="2022" name="bioRxiv">
        <title>Sequencing and chromosome-scale assembly of the giantPleurodeles waltlgenome.</title>
        <authorList>
            <person name="Brown T."/>
            <person name="Elewa A."/>
            <person name="Iarovenko S."/>
            <person name="Subramanian E."/>
            <person name="Araus A.J."/>
            <person name="Petzold A."/>
            <person name="Susuki M."/>
            <person name="Suzuki K.-i.T."/>
            <person name="Hayashi T."/>
            <person name="Toyoda A."/>
            <person name="Oliveira C."/>
            <person name="Osipova E."/>
            <person name="Leigh N.D."/>
            <person name="Simon A."/>
            <person name="Yun M.H."/>
        </authorList>
    </citation>
    <scope>NUCLEOTIDE SEQUENCE</scope>
    <source>
        <strain evidence="1">20211129_DDA</strain>
        <tissue evidence="1">Liver</tissue>
    </source>
</reference>
<accession>A0AAV7WM21</accession>
<dbReference type="EMBL" id="JANPWB010000001">
    <property type="protein sequence ID" value="KAJ1213776.1"/>
    <property type="molecule type" value="Genomic_DNA"/>
</dbReference>
<evidence type="ECO:0000313" key="2">
    <source>
        <dbReference type="Proteomes" id="UP001066276"/>
    </source>
</evidence>
<organism evidence="1 2">
    <name type="scientific">Pleurodeles waltl</name>
    <name type="common">Iberian ribbed newt</name>
    <dbReference type="NCBI Taxonomy" id="8319"/>
    <lineage>
        <taxon>Eukaryota</taxon>
        <taxon>Metazoa</taxon>
        <taxon>Chordata</taxon>
        <taxon>Craniata</taxon>
        <taxon>Vertebrata</taxon>
        <taxon>Euteleostomi</taxon>
        <taxon>Amphibia</taxon>
        <taxon>Batrachia</taxon>
        <taxon>Caudata</taxon>
        <taxon>Salamandroidea</taxon>
        <taxon>Salamandridae</taxon>
        <taxon>Pleurodelinae</taxon>
        <taxon>Pleurodeles</taxon>
    </lineage>
</organism>
<proteinExistence type="predicted"/>
<name>A0AAV7WM21_PLEWA</name>
<sequence length="67" mass="6584">MGGYLSAPPPRKASAFIDAAAAVGALGTLAPALTPGLDFGSVGCLKKEALGSVTRAWDEVTRLGPGG</sequence>